<keyword evidence="2" id="KW-0328">Glycosyltransferase</keyword>
<dbReference type="InterPro" id="IPR008928">
    <property type="entry name" value="6-hairpin_glycosidase_sf"/>
</dbReference>
<evidence type="ECO:0000313" key="3">
    <source>
        <dbReference type="Proteomes" id="UP001179363"/>
    </source>
</evidence>
<protein>
    <submittedName>
        <fullName evidence="2">Glycosyltransferase</fullName>
        <ecNumber evidence="2">2.4.-.-</ecNumber>
    </submittedName>
</protein>
<dbReference type="Gene3D" id="3.40.50.2000">
    <property type="entry name" value="Glycogen Phosphorylase B"/>
    <property type="match status" value="2"/>
</dbReference>
<dbReference type="InterPro" id="IPR001296">
    <property type="entry name" value="Glyco_trans_1"/>
</dbReference>
<accession>A0ABS9EE28</accession>
<dbReference type="SUPFAM" id="SSF53756">
    <property type="entry name" value="UDP-Glycosyltransferase/glycogen phosphorylase"/>
    <property type="match status" value="1"/>
</dbReference>
<dbReference type="SUPFAM" id="SSF48208">
    <property type="entry name" value="Six-hairpin glycosidases"/>
    <property type="match status" value="1"/>
</dbReference>
<dbReference type="PANTHER" id="PTHR12526:SF572">
    <property type="entry name" value="BLL5144 PROTEIN"/>
    <property type="match status" value="1"/>
</dbReference>
<keyword evidence="3" id="KW-1185">Reference proteome</keyword>
<reference evidence="2" key="1">
    <citation type="submission" date="2022-01" db="EMBL/GenBank/DDBJ databases">
        <title>Gillisia lutea sp. nov., isolated from marine plastic residues from the Malvarosa beach (Valencia, Spain).</title>
        <authorList>
            <person name="Vidal-Verdu A."/>
            <person name="Molina-Menor E."/>
            <person name="Satari L."/>
            <person name="Pascual J."/>
            <person name="Pereto J."/>
            <person name="Porcar M."/>
        </authorList>
    </citation>
    <scope>NUCLEOTIDE SEQUENCE</scope>
    <source>
        <strain evidence="2">M10.2A</strain>
    </source>
</reference>
<dbReference type="Pfam" id="PF00534">
    <property type="entry name" value="Glycos_transf_1"/>
    <property type="match status" value="1"/>
</dbReference>
<dbReference type="GO" id="GO:0016757">
    <property type="term" value="F:glycosyltransferase activity"/>
    <property type="evidence" value="ECO:0007669"/>
    <property type="project" value="UniProtKB-KW"/>
</dbReference>
<dbReference type="PANTHER" id="PTHR12526">
    <property type="entry name" value="GLYCOSYLTRANSFERASE"/>
    <property type="match status" value="1"/>
</dbReference>
<gene>
    <name evidence="2" type="ORF">L1I30_05560</name>
</gene>
<name>A0ABS9EE28_9FLAO</name>
<keyword evidence="2" id="KW-0808">Transferase</keyword>
<dbReference type="EC" id="2.4.-.-" evidence="2"/>
<sequence>MKRPALRSKILYISSFPPVACGIATYTTDLIRAISGKFNQTFICERCELNDGGQASQSAYSLNPKIKADYVRLAAQVNRDNSINIIHIQHEFGLFGGTNGNYLLEFLSRVNKPILFTFHTVLPNPNEELKKLVQTLAAFASGIFVMTQQSVKILMEEYAINQELLTCIPHGTHLVKWNEKTTIKRSLGFGNRMLLSTFGLLGEGKSIETGLKAMPKIIAQFPNVLYLVIGKTHPNNIRNNKDEYREYLLRLVEELSIEDHVIFIDKYLALPELLKLLQATDIYLFTSKDPNQAVSGTFSYAMSCGCSIIATSIPHTREILNKELGVLVEIEDFQAIANATIKLLFNTSQRERMSINAFQKTRESAWENSAIKHVKIYNKHVYLSGNLTYDYPAVKMDHLKKMTTSRGVIQFSNICIPDITSGYTLDDNARALITFCMHYELYRSEEDLKYIDIYLNFIERCQTKQGNFVNYIDLHDEVHIKNGYVNLEDSNTRALWALGVTISIMDILPIAIQNRALKCFESCRSWLPGIMSPRAIGFTIKGLYFYQKSQPERYIKEEIEALAKNLITQYDLVKEKDWKWFEEYMTYANSILPEAMLYAYLATGKESYKTVALESFDFLLSKMFVDAQFRVISNQGWHQKDVEAKRFGEQPIDVSYTIQSLEIFYKTFGIPTYKIMMEKAFDWFLGENHLQQIIYNPLTGGCNDGLEKENVNLNQGAESTICYLMARLIMERNKNHNVLEEIGRFNGRISRILRTQHIKL</sequence>
<dbReference type="EMBL" id="JAKGTH010000007">
    <property type="protein sequence ID" value="MCF4101123.1"/>
    <property type="molecule type" value="Genomic_DNA"/>
</dbReference>
<evidence type="ECO:0000259" key="1">
    <source>
        <dbReference type="Pfam" id="PF00534"/>
    </source>
</evidence>
<proteinExistence type="predicted"/>
<organism evidence="2 3">
    <name type="scientific">Gillisia lutea</name>
    <dbReference type="NCBI Taxonomy" id="2909668"/>
    <lineage>
        <taxon>Bacteria</taxon>
        <taxon>Pseudomonadati</taxon>
        <taxon>Bacteroidota</taxon>
        <taxon>Flavobacteriia</taxon>
        <taxon>Flavobacteriales</taxon>
        <taxon>Flavobacteriaceae</taxon>
        <taxon>Gillisia</taxon>
    </lineage>
</organism>
<feature type="domain" description="Glycosyl transferase family 1" evidence="1">
    <location>
        <begin position="183"/>
        <end position="359"/>
    </location>
</feature>
<evidence type="ECO:0000313" key="2">
    <source>
        <dbReference type="EMBL" id="MCF4101123.1"/>
    </source>
</evidence>
<comment type="caution">
    <text evidence="2">The sequence shown here is derived from an EMBL/GenBank/DDBJ whole genome shotgun (WGS) entry which is preliminary data.</text>
</comment>
<dbReference type="RefSeq" id="WP_236133273.1">
    <property type="nucleotide sequence ID" value="NZ_JAKGTH010000007.1"/>
</dbReference>
<dbReference type="Proteomes" id="UP001179363">
    <property type="component" value="Unassembled WGS sequence"/>
</dbReference>